<comment type="caution">
    <text evidence="1">The sequence shown here is derived from an EMBL/GenBank/DDBJ whole genome shotgun (WGS) entry which is preliminary data.</text>
</comment>
<keyword evidence="2" id="KW-1185">Reference proteome</keyword>
<evidence type="ECO:0000313" key="1">
    <source>
        <dbReference type="EMBL" id="MDX8045707.1"/>
    </source>
</evidence>
<name>A0ACC6M4F1_9BACI</name>
<sequence>MSFKKIRGWKRRLRQLEKWKNDSIPLDLDLLRDYQVEYRKIFNLDNSYFIPNWFKSKVVLSFIDILKHWEIQAQGELKAFDIRLHIDESNIFDSQIMIVISSAIEDYRNKFEIVEGNLERPDWIINVENREWIPFYSYSVWLKDEIDSLTDEDKSKLIKNLVKVNNEYNSEEEQEYIVPDSIFWCLVTEYKQD</sequence>
<organism evidence="1 2">
    <name type="scientific">Gracilibacillus pellucidus</name>
    <dbReference type="NCBI Taxonomy" id="3095368"/>
    <lineage>
        <taxon>Bacteria</taxon>
        <taxon>Bacillati</taxon>
        <taxon>Bacillota</taxon>
        <taxon>Bacilli</taxon>
        <taxon>Bacillales</taxon>
        <taxon>Bacillaceae</taxon>
        <taxon>Gracilibacillus</taxon>
    </lineage>
</organism>
<accession>A0ACC6M4F1</accession>
<gene>
    <name evidence="1" type="ORF">SH601_06860</name>
</gene>
<proteinExistence type="predicted"/>
<dbReference type="Proteomes" id="UP001277972">
    <property type="component" value="Unassembled WGS sequence"/>
</dbReference>
<reference evidence="1" key="1">
    <citation type="submission" date="2023-11" db="EMBL/GenBank/DDBJ databases">
        <title>Gracilibacillus pellucida a moderately halophilic bacterium isolated from saline soil in Xinjiang province.</title>
        <authorList>
            <person name="Zhang Z."/>
            <person name="Tan F."/>
            <person name="Wang Y."/>
            <person name="Xia M."/>
        </authorList>
    </citation>
    <scope>NUCLEOTIDE SEQUENCE</scope>
    <source>
        <strain evidence="1">S3-1-1</strain>
    </source>
</reference>
<evidence type="ECO:0000313" key="2">
    <source>
        <dbReference type="Proteomes" id="UP001277972"/>
    </source>
</evidence>
<protein>
    <submittedName>
        <fullName evidence="1">Uncharacterized protein</fullName>
    </submittedName>
</protein>
<dbReference type="EMBL" id="JAWZSR010000003">
    <property type="protein sequence ID" value="MDX8045707.1"/>
    <property type="molecule type" value="Genomic_DNA"/>
</dbReference>